<proteinExistence type="predicted"/>
<evidence type="ECO:0000313" key="1">
    <source>
        <dbReference type="EMBL" id="MCD8473998.1"/>
    </source>
</evidence>
<dbReference type="GeneID" id="68900915"/>
<evidence type="ECO:0000313" key="2">
    <source>
        <dbReference type="EMBL" id="MCD8474013.1"/>
    </source>
</evidence>
<gene>
    <name evidence="1" type="ORF">LPH55_11155</name>
    <name evidence="2" type="ORF">LPH55_11230</name>
</gene>
<evidence type="ECO:0000313" key="3">
    <source>
        <dbReference type="Proteomes" id="UP001430701"/>
    </source>
</evidence>
<dbReference type="EMBL" id="JAJPPU010000003">
    <property type="protein sequence ID" value="MCD8474013.1"/>
    <property type="molecule type" value="Genomic_DNA"/>
</dbReference>
<name>A0ABS8TXS3_9GAMM</name>
<reference evidence="1" key="1">
    <citation type="submission" date="2021-11" db="EMBL/GenBank/DDBJ databases">
        <title>Genome sequence of Xylella taiwanensis PLS432.</title>
        <authorList>
            <person name="Weng L.-W."/>
            <person name="Su C.-C."/>
            <person name="Tsai C.-W."/>
            <person name="Kuo C.-H."/>
        </authorList>
    </citation>
    <scope>NUCLEOTIDE SEQUENCE</scope>
    <source>
        <strain evidence="1">PLS432</strain>
    </source>
</reference>
<organism evidence="1 3">
    <name type="scientific">Xylella taiwanensis</name>
    <dbReference type="NCBI Taxonomy" id="1444770"/>
    <lineage>
        <taxon>Bacteria</taxon>
        <taxon>Pseudomonadati</taxon>
        <taxon>Pseudomonadota</taxon>
        <taxon>Gammaproteobacteria</taxon>
        <taxon>Lysobacterales</taxon>
        <taxon>Lysobacteraceae</taxon>
        <taxon>Xylella</taxon>
    </lineage>
</organism>
<comment type="caution">
    <text evidence="1">The sequence shown here is derived from an EMBL/GenBank/DDBJ whole genome shotgun (WGS) entry which is preliminary data.</text>
</comment>
<keyword evidence="3" id="KW-1185">Reference proteome</keyword>
<dbReference type="Proteomes" id="UP001430701">
    <property type="component" value="Unassembled WGS sequence"/>
</dbReference>
<protein>
    <submittedName>
        <fullName evidence="1">Uncharacterized protein</fullName>
    </submittedName>
</protein>
<sequence>MRIPVDFNRMSRQQLTEHICHLRSAGSFICNHDTYVCLSAIALIADELDHPSVASLAYSIVDDLHDFSDLLTRLSHRLEESLSVAAA</sequence>
<accession>A0ABS8TXS3</accession>
<dbReference type="RefSeq" id="WP_162814095.1">
    <property type="nucleotide sequence ID" value="NZ_CP053627.1"/>
</dbReference>
<dbReference type="EMBL" id="JAJPPU010000002">
    <property type="protein sequence ID" value="MCD8473998.1"/>
    <property type="molecule type" value="Genomic_DNA"/>
</dbReference>